<dbReference type="AlphaFoldDB" id="A0A165IKC7"/>
<dbReference type="EMBL" id="KV423929">
    <property type="protein sequence ID" value="KZT60687.1"/>
    <property type="molecule type" value="Genomic_DNA"/>
</dbReference>
<name>A0A165IKC7_9BASI</name>
<evidence type="ECO:0000256" key="1">
    <source>
        <dbReference type="SAM" id="MobiDB-lite"/>
    </source>
</evidence>
<dbReference type="PANTHER" id="PTHR23509">
    <property type="entry name" value="PA-PL1 PHOSPHOLIPASE FAMILY"/>
    <property type="match status" value="1"/>
</dbReference>
<protein>
    <recommendedName>
        <fullName evidence="2">DDHD domain-containing protein</fullName>
    </recommendedName>
</protein>
<dbReference type="Proteomes" id="UP000076842">
    <property type="component" value="Unassembled WGS sequence"/>
</dbReference>
<dbReference type="FunCoup" id="A0A165IKC7">
    <property type="interactions" value="306"/>
</dbReference>
<dbReference type="PANTHER" id="PTHR23509:SF6">
    <property type="entry name" value="PHOSPHOLIPASE C1020.13C-RELATED"/>
    <property type="match status" value="1"/>
</dbReference>
<dbReference type="InParanoid" id="A0A165IKC7"/>
<dbReference type="InterPro" id="IPR057826">
    <property type="entry name" value="WWE_C20G8.02"/>
</dbReference>
<feature type="compositionally biased region" description="Low complexity" evidence="1">
    <location>
        <begin position="268"/>
        <end position="282"/>
    </location>
</feature>
<dbReference type="InterPro" id="IPR058055">
    <property type="entry name" value="PA-PLA1"/>
</dbReference>
<evidence type="ECO:0000313" key="4">
    <source>
        <dbReference type="Proteomes" id="UP000076842"/>
    </source>
</evidence>
<feature type="compositionally biased region" description="Basic and acidic residues" evidence="1">
    <location>
        <begin position="84"/>
        <end position="117"/>
    </location>
</feature>
<keyword evidence="4" id="KW-1185">Reference proteome</keyword>
<dbReference type="InterPro" id="IPR029058">
    <property type="entry name" value="AB_hydrolase_fold"/>
</dbReference>
<dbReference type="Pfam" id="PF02862">
    <property type="entry name" value="DDHD"/>
    <property type="match status" value="1"/>
</dbReference>
<accession>A0A165IKC7</accession>
<proteinExistence type="predicted"/>
<feature type="region of interest" description="Disordered" evidence="1">
    <location>
        <begin position="268"/>
        <end position="307"/>
    </location>
</feature>
<dbReference type="GO" id="GO:0004620">
    <property type="term" value="F:phospholipase activity"/>
    <property type="evidence" value="ECO:0007669"/>
    <property type="project" value="TreeGrafter"/>
</dbReference>
<reference evidence="3 4" key="1">
    <citation type="journal article" date="2016" name="Mol. Biol. Evol.">
        <title>Comparative Genomics of Early-Diverging Mushroom-Forming Fungi Provides Insights into the Origins of Lignocellulose Decay Capabilities.</title>
        <authorList>
            <person name="Nagy L.G."/>
            <person name="Riley R."/>
            <person name="Tritt A."/>
            <person name="Adam C."/>
            <person name="Daum C."/>
            <person name="Floudas D."/>
            <person name="Sun H."/>
            <person name="Yadav J.S."/>
            <person name="Pangilinan J."/>
            <person name="Larsson K.H."/>
            <person name="Matsuura K."/>
            <person name="Barry K."/>
            <person name="Labutti K."/>
            <person name="Kuo R."/>
            <person name="Ohm R.A."/>
            <person name="Bhattacharya S.S."/>
            <person name="Shirouzu T."/>
            <person name="Yoshinaga Y."/>
            <person name="Martin F.M."/>
            <person name="Grigoriev I.V."/>
            <person name="Hibbett D.S."/>
        </authorList>
    </citation>
    <scope>NUCLEOTIDE SEQUENCE [LARGE SCALE GENOMIC DNA]</scope>
    <source>
        <strain evidence="3 4">HHB12733</strain>
    </source>
</reference>
<dbReference type="OrthoDB" id="69269at2759"/>
<dbReference type="SUPFAM" id="SSF53474">
    <property type="entry name" value="alpha/beta-Hydrolases"/>
    <property type="match status" value="1"/>
</dbReference>
<dbReference type="PROSITE" id="PS51043">
    <property type="entry name" value="DDHD"/>
    <property type="match status" value="1"/>
</dbReference>
<evidence type="ECO:0000259" key="2">
    <source>
        <dbReference type="PROSITE" id="PS51043"/>
    </source>
</evidence>
<gene>
    <name evidence="3" type="ORF">CALCODRAFT_492247</name>
</gene>
<dbReference type="SMART" id="SM01127">
    <property type="entry name" value="DDHD"/>
    <property type="match status" value="1"/>
</dbReference>
<feature type="region of interest" description="Disordered" evidence="1">
    <location>
        <begin position="84"/>
        <end position="127"/>
    </location>
</feature>
<sequence>MADVEALRIPTPTLWESGQPATPTEVPPIAIRWIHLGSSHIALPDTPVNTPTTSWDALTVEESRACEEAWQALSEEERTLQSIEAKEKEVKKDSAKDKDKDKDKDKQKKQAEGDEAAKTASNIVDRPRGVPVGRDGLFEVDVMSMTLYPVFWKLSTPPIPVRRAAWMYNIHMPCEYALSENLEEAYQTVKPYLPSYAAELKTSISLGSEAQAKLRCRLRSGHVVMFQTSTMAYIYPALARTFPVLTTMFATPPGTSIVHRGYDAAKRAAASSHSRNSSRARSGTVEDQAAMETTGQAVPEAGGEENEGNEKVTDLILIVHGIGQGLAEQWEAFNFVYAVNIIRAVARKQATTPSLSSVLRSHRVQFLPIQWRASLKIDEREEEARKKEGLDNAFSVEDITVKGNIAYVRDLTNNVLIDIPYFMSHHRIRMVEAVCNQANRAYRLWCERHPDFQESGRVHIIAHSLGAALAAEILSNQPTYVPKYNFGDPIPNDRFIFDTSNLFMLGSPLGIFMHVYQSQIIARRGRERTKDAEPDVALDRTGVFGCLAVDAIYNIFNGPDPVAYLCNPCVDAPVGRSRPPSNIPNVVGGIMDGVTNSLSRFKDTLPTLPSMPSMPSLPSLPSLPPFPSFNSFASPFSAFLSSAAAAAEAESKKQDANPIRPKTTRFLSSIDMTPSPEEMAQLRKERAEKRFKALNPHGTLDYCLPRQSNMSEYLEMLSSHATYWADPNLSSFILTEISASKEDLMRTGLGIEDLNPVQAEGTGLGGDAEEIPL</sequence>
<organism evidence="3 4">
    <name type="scientific">Calocera cornea HHB12733</name>
    <dbReference type="NCBI Taxonomy" id="1353952"/>
    <lineage>
        <taxon>Eukaryota</taxon>
        <taxon>Fungi</taxon>
        <taxon>Dikarya</taxon>
        <taxon>Basidiomycota</taxon>
        <taxon>Agaricomycotina</taxon>
        <taxon>Dacrymycetes</taxon>
        <taxon>Dacrymycetales</taxon>
        <taxon>Dacrymycetaceae</taxon>
        <taxon>Calocera</taxon>
    </lineage>
</organism>
<dbReference type="GO" id="GO:0005737">
    <property type="term" value="C:cytoplasm"/>
    <property type="evidence" value="ECO:0007669"/>
    <property type="project" value="TreeGrafter"/>
</dbReference>
<feature type="domain" description="DDHD" evidence="2">
    <location>
        <begin position="495"/>
        <end position="739"/>
    </location>
</feature>
<dbReference type="InterPro" id="IPR004177">
    <property type="entry name" value="DDHD_dom"/>
</dbReference>
<dbReference type="STRING" id="1353952.A0A165IKC7"/>
<dbReference type="GO" id="GO:0046872">
    <property type="term" value="F:metal ion binding"/>
    <property type="evidence" value="ECO:0007669"/>
    <property type="project" value="InterPro"/>
</dbReference>
<dbReference type="Pfam" id="PF23463">
    <property type="entry name" value="WWE_2"/>
    <property type="match status" value="1"/>
</dbReference>
<evidence type="ECO:0000313" key="3">
    <source>
        <dbReference type="EMBL" id="KZT60687.1"/>
    </source>
</evidence>